<feature type="domain" description="Glycosyltransferase N-terminal" evidence="3">
    <location>
        <begin position="11"/>
        <end position="134"/>
    </location>
</feature>
<dbReference type="GO" id="GO:0047893">
    <property type="term" value="F:flavonol 3-O-glucosyltransferase activity"/>
    <property type="evidence" value="ECO:0007669"/>
    <property type="project" value="UniProtKB-EC"/>
</dbReference>
<dbReference type="PANTHER" id="PTHR11926">
    <property type="entry name" value="GLUCOSYL/GLUCURONOSYL TRANSFERASES"/>
    <property type="match status" value="1"/>
</dbReference>
<organism evidence="4">
    <name type="scientific">Paeonia lactiflora</name>
    <name type="common">Chinese peony</name>
    <name type="synonym">Paeonia albiflora</name>
    <dbReference type="NCBI Taxonomy" id="35924"/>
    <lineage>
        <taxon>Eukaryota</taxon>
        <taxon>Viridiplantae</taxon>
        <taxon>Streptophyta</taxon>
        <taxon>Embryophyta</taxon>
        <taxon>Tracheophyta</taxon>
        <taxon>Spermatophyta</taxon>
        <taxon>Magnoliopsida</taxon>
        <taxon>eudicotyledons</taxon>
        <taxon>Gunneridae</taxon>
        <taxon>Pentapetalae</taxon>
        <taxon>Saxifragales</taxon>
        <taxon>Paeoniaceae</taxon>
        <taxon>Paeonia</taxon>
    </lineage>
</organism>
<dbReference type="SMR" id="I1WYF1"/>
<dbReference type="InterPro" id="IPR002213">
    <property type="entry name" value="UDP_glucos_trans"/>
</dbReference>
<dbReference type="SUPFAM" id="SSF53756">
    <property type="entry name" value="UDP-Glycosyltransferase/glycogen phosphorylase"/>
    <property type="match status" value="1"/>
</dbReference>
<sequence length="485" mass="54497">MGSIAAEKPHLVCMPFPAQGHVKPMMQLAKLLHSRGFFITFVNNEFNHRRLIRNKGPDAVKGSADFQFETIPDGMPPSDENATQSITGLLYYTKKHSPIPLRHLIEKLNSTEGVPPVSCILSDGIMCFAIKVAQELGIPDVQFWTASTCGLMAYLQFGELVKRDIFPLKDVSYLSNGYMNTHLDWIPGMKDMRIKDLPSFVRCTDPDDIAFNRWLEEGEDNLKADAIIFNTFSEFEQEVLDALAPISPRTYCVGPLSLLWKSIPQSETKAIESSLWNENTECLNWLDKQKPNSVVYVNYGSIAVMTDANLKEFAWGLANSGHPFLWIVRADLVMGGSAIFPEEFFEVIKDRGMIVSWCPQDQVLKHPSVGVFLTHSGWNSTIEGICGGVSMLCWPFFAEQQVNCRYACTTWGIGMEIDSKVTREEVKQLVKEMLEGEKGNKMREKALDWKKKAEASVVEGGSSFSDFNRLAEDLMQLCLNGKYLG</sequence>
<dbReference type="GO" id="GO:0080044">
    <property type="term" value="F:quercetin 7-O-glucosyltransferase activity"/>
    <property type="evidence" value="ECO:0007669"/>
    <property type="project" value="TreeGrafter"/>
</dbReference>
<dbReference type="CDD" id="cd03784">
    <property type="entry name" value="GT1_Gtf-like"/>
    <property type="match status" value="1"/>
</dbReference>
<keyword evidence="2 4" id="KW-0808">Transferase</keyword>
<comment type="similarity">
    <text evidence="1">Belongs to the UDP-glycosyltransferase family.</text>
</comment>
<dbReference type="AlphaFoldDB" id="I1WYF1"/>
<dbReference type="PANTHER" id="PTHR11926:SF1365">
    <property type="entry name" value="GLYCOSYLTRANSFERASE"/>
    <property type="match status" value="1"/>
</dbReference>
<keyword evidence="4" id="KW-0328">Glycosyltransferase</keyword>
<evidence type="ECO:0000256" key="1">
    <source>
        <dbReference type="ARBA" id="ARBA00009995"/>
    </source>
</evidence>
<dbReference type="EC" id="2.4.1.91" evidence="4"/>
<dbReference type="Pfam" id="PF26168">
    <property type="entry name" value="Glyco_transf_N"/>
    <property type="match status" value="1"/>
</dbReference>
<dbReference type="Gene3D" id="3.40.50.2000">
    <property type="entry name" value="Glycogen Phosphorylase B"/>
    <property type="match status" value="2"/>
</dbReference>
<proteinExistence type="evidence at transcript level"/>
<dbReference type="GO" id="GO:0080043">
    <property type="term" value="F:quercetin 3-O-glucosyltransferase activity"/>
    <property type="evidence" value="ECO:0007669"/>
    <property type="project" value="TreeGrafter"/>
</dbReference>
<accession>I1WYF1</accession>
<evidence type="ECO:0000256" key="2">
    <source>
        <dbReference type="ARBA" id="ARBA00022679"/>
    </source>
</evidence>
<dbReference type="InterPro" id="IPR058980">
    <property type="entry name" value="Glyco_transf_N"/>
</dbReference>
<name>I1WYF1_PAELC</name>
<reference evidence="4" key="1">
    <citation type="submission" date="2011-11" db="EMBL/GenBank/DDBJ databases">
        <title>Cloning and expression of a flavonol 3-O-glucosyltransferase (F3GT) cDNA from herbaceous peony (Paeonia lactiflora Pall.) cultivar 'Hongyanzhenghui'.</title>
        <authorList>
            <person name="Zhao D.Q."/>
            <person name="Tao J."/>
            <person name="Han C.X."/>
            <person name="Ge J.T."/>
        </authorList>
    </citation>
    <scope>NUCLEOTIDE SEQUENCE</scope>
</reference>
<gene>
    <name evidence="4" type="primary">F3GT</name>
</gene>
<dbReference type="EMBL" id="JQ070806">
    <property type="protein sequence ID" value="AFI71901.1"/>
    <property type="molecule type" value="mRNA"/>
</dbReference>
<dbReference type="FunFam" id="3.40.50.2000:FF:000055">
    <property type="entry name" value="Glycosyltransferase"/>
    <property type="match status" value="1"/>
</dbReference>
<dbReference type="Pfam" id="PF00201">
    <property type="entry name" value="UDPGT"/>
    <property type="match status" value="1"/>
</dbReference>
<protein>
    <submittedName>
        <fullName evidence="4">Flavonol 3-O-glucosyltransferase</fullName>
        <ecNumber evidence="4">2.4.1.91</ecNumber>
    </submittedName>
</protein>
<dbReference type="FunFam" id="3.40.50.2000:FF:000027">
    <property type="entry name" value="Glycosyltransferase"/>
    <property type="match status" value="1"/>
</dbReference>
<evidence type="ECO:0000259" key="3">
    <source>
        <dbReference type="Pfam" id="PF26168"/>
    </source>
</evidence>
<evidence type="ECO:0000313" key="4">
    <source>
        <dbReference type="EMBL" id="AFI71901.1"/>
    </source>
</evidence>